<gene>
    <name evidence="2" type="ORF">PHLCEN_2v6935</name>
</gene>
<feature type="region of interest" description="Disordered" evidence="1">
    <location>
        <begin position="1"/>
        <end position="116"/>
    </location>
</feature>
<evidence type="ECO:0000313" key="2">
    <source>
        <dbReference type="EMBL" id="PSR79634.1"/>
    </source>
</evidence>
<feature type="compositionally biased region" description="Low complexity" evidence="1">
    <location>
        <begin position="826"/>
        <end position="850"/>
    </location>
</feature>
<feature type="region of interest" description="Disordered" evidence="1">
    <location>
        <begin position="136"/>
        <end position="931"/>
    </location>
</feature>
<feature type="compositionally biased region" description="Low complexity" evidence="1">
    <location>
        <begin position="215"/>
        <end position="234"/>
    </location>
</feature>
<feature type="compositionally biased region" description="Polar residues" evidence="1">
    <location>
        <begin position="542"/>
        <end position="562"/>
    </location>
</feature>
<feature type="compositionally biased region" description="Basic and acidic residues" evidence="1">
    <location>
        <begin position="59"/>
        <end position="71"/>
    </location>
</feature>
<feature type="region of interest" description="Disordered" evidence="1">
    <location>
        <begin position="1210"/>
        <end position="1241"/>
    </location>
</feature>
<sequence>MDSHLVVPRLRLSRQSPWTRPDYADLSETPQAGPSRISPRSNTQGILSEDEDNQATPRVVDRPHLAEDKNSDPLFSENSTTRLRALLARIPNSPVENPPHRRPRPPSISDFESDLDIPNVTAPSLARESLKELFSHALREPGDTPQKTRLRRNSIDASEVEASPRIEDVARERAKNKGKRRSMSDEEGEKFSKSSQRSDTSYRSSQAATFDALRQRLQSSSSKRSPPSPDQSQRVPERTQGVFSLSQFIRTQASGGAGSRSDMEMSDGPAEASGDTATLMRHLDREASNLSALPVASSTPMRSVQMPSRFEMQSNLMDQDSEMQNAMKGADSSYDYESKSSSNQKRPPFPSVQHGSTEFAPRAHSKSHSAHGIPLARRVSGGDFGASSSRSSSISATDLQERQRELNGDKQRERERLWNKPTGKSPGQTTPEGVRFPSNSSPSYNTTIMARGGSPRGLMGRRSSSASMHGFEDGRRSATSSISSRSDYIDRMKDTEQDKNKQRERLWNKPEPALRSSSSLSMHSPLERSRTNSQPKRPDSAQALSRSGSRPLSWHSVSSASGSDRPYSPAGSLNSIDREWLEKNPIVVERERNWNSAHPRWEHQVPRPMSPIPSPPIVASSPYAYKGTPNGSPSSSQSISRTQPRSTQILNGGSPRSAARIRTQSMNDQNPTKSLPPLTRAGTDSKIPRANSPSLRKTPETSEEYGTPLGSGPGSRFGWSFPKKRDPLPPLDLQDESDTQAVNAPSSSRLAAPDFAAATGSHIPVRSPSRRKLRAKQSSSREQPVHVARSDESIEGAVPAIDVRYADREDIPTDSEIVESDLDSHATSTPLARPAPLPTTTEGSNTTSSTQPSFYSIHENEQPPAKPPSRSSTPPNKPSSPRPQSPLFTLQTPPRRPSFSASKTEFKTPSPPRNMPELPGPPSSSEEEIYDQTPVNLIGDFTAAKTPRPPGAWAATPLPTERLALESAVSSHNTKHNEENLTPRAGPENSILPPPTPAPPGGWVPTPAGSLRRRSILKVRFDVDPNTSGDSLASIPVIGPSDLANGDSISDVFPLVDQQQVMGSSQPTRMNRDPKQPTEEQSIKPPVRTRTPLKSPGGVRVLDAFGREVPVESEPSSPSSISPGTFNPDTKKTNTASTPRNKSVIRMVDAMGREVTEASMDDSEVSLDVPKSHNEAVARVRDTLAHLKEELGESDDHRELAVRQDQRLSELQNASNAARAARRSIAESLQNHKSREDDMRSKYGSLRESMNKNKLLFFVRGATLPLKDTNLPRLSTIRAKHIFLTTYYDAFYPDLFLHLNKHRAIHGDTWSLASFTDTLTRVGWRGVVEEAWGNMTHAVLDWQNRIWDAWGQEGRTTAWPPT</sequence>
<feature type="compositionally biased region" description="Polar residues" evidence="1">
    <location>
        <begin position="425"/>
        <end position="448"/>
    </location>
</feature>
<feature type="compositionally biased region" description="Basic and acidic residues" evidence="1">
    <location>
        <begin position="576"/>
        <end position="605"/>
    </location>
</feature>
<feature type="compositionally biased region" description="Low complexity" evidence="1">
    <location>
        <begin position="331"/>
        <end position="342"/>
    </location>
</feature>
<feature type="compositionally biased region" description="Pro residues" evidence="1">
    <location>
        <begin position="992"/>
        <end position="1002"/>
    </location>
</feature>
<feature type="compositionally biased region" description="Polar residues" evidence="1">
    <location>
        <begin position="28"/>
        <end position="46"/>
    </location>
</feature>
<feature type="compositionally biased region" description="Basic and acidic residues" evidence="1">
    <location>
        <begin position="1070"/>
        <end position="1082"/>
    </location>
</feature>
<protein>
    <submittedName>
        <fullName evidence="2">Uncharacterized protein</fullName>
    </submittedName>
</protein>
<organism evidence="2 3">
    <name type="scientific">Hermanssonia centrifuga</name>
    <dbReference type="NCBI Taxonomy" id="98765"/>
    <lineage>
        <taxon>Eukaryota</taxon>
        <taxon>Fungi</taxon>
        <taxon>Dikarya</taxon>
        <taxon>Basidiomycota</taxon>
        <taxon>Agaricomycotina</taxon>
        <taxon>Agaricomycetes</taxon>
        <taxon>Polyporales</taxon>
        <taxon>Meruliaceae</taxon>
        <taxon>Hermanssonia</taxon>
    </lineage>
</organism>
<feature type="compositionally biased region" description="Basic and acidic residues" evidence="1">
    <location>
        <begin position="162"/>
        <end position="175"/>
    </location>
</feature>
<feature type="compositionally biased region" description="Low complexity" evidence="1">
    <location>
        <begin position="477"/>
        <end position="486"/>
    </location>
</feature>
<dbReference type="EMBL" id="MLYV02000690">
    <property type="protein sequence ID" value="PSR79634.1"/>
    <property type="molecule type" value="Genomic_DNA"/>
</dbReference>
<feature type="compositionally biased region" description="Acidic residues" evidence="1">
    <location>
        <begin position="812"/>
        <end position="821"/>
    </location>
</feature>
<feature type="compositionally biased region" description="Low complexity" evidence="1">
    <location>
        <begin position="1112"/>
        <end position="1123"/>
    </location>
</feature>
<feature type="compositionally biased region" description="Low complexity" evidence="1">
    <location>
        <begin position="193"/>
        <end position="206"/>
    </location>
</feature>
<comment type="caution">
    <text evidence="2">The sequence shown here is derived from an EMBL/GenBank/DDBJ whole genome shotgun (WGS) entry which is preliminary data.</text>
</comment>
<feature type="compositionally biased region" description="Basic and acidic residues" evidence="1">
    <location>
        <begin position="399"/>
        <end position="418"/>
    </location>
</feature>
<feature type="compositionally biased region" description="Low complexity" evidence="1">
    <location>
        <begin position="510"/>
        <end position="524"/>
    </location>
</feature>
<feature type="compositionally biased region" description="Polar residues" evidence="1">
    <location>
        <begin position="1124"/>
        <end position="1138"/>
    </location>
</feature>
<proteinExistence type="predicted"/>
<feature type="region of interest" description="Disordered" evidence="1">
    <location>
        <begin position="1061"/>
        <end position="1138"/>
    </location>
</feature>
<feature type="compositionally biased region" description="Polar residues" evidence="1">
    <location>
        <begin position="739"/>
        <end position="749"/>
    </location>
</feature>
<feature type="compositionally biased region" description="Pro residues" evidence="1">
    <location>
        <begin position="875"/>
        <end position="884"/>
    </location>
</feature>
<feature type="region of interest" description="Disordered" evidence="1">
    <location>
        <begin position="968"/>
        <end position="1009"/>
    </location>
</feature>
<feature type="compositionally biased region" description="Polar residues" evidence="1">
    <location>
        <begin position="241"/>
        <end position="254"/>
    </location>
</feature>
<feature type="compositionally biased region" description="Polar residues" evidence="1">
    <location>
        <begin position="288"/>
        <end position="324"/>
    </location>
</feature>
<feature type="compositionally biased region" description="Pro residues" evidence="1">
    <location>
        <begin position="909"/>
        <end position="922"/>
    </location>
</feature>
<dbReference type="STRING" id="98765.A0A2R6NY20"/>
<feature type="compositionally biased region" description="Polar residues" evidence="1">
    <location>
        <begin position="662"/>
        <end position="673"/>
    </location>
</feature>
<accession>A0A2R6NY20</accession>
<name>A0A2R6NY20_9APHY</name>
<dbReference type="OrthoDB" id="3230534at2759"/>
<keyword evidence="3" id="KW-1185">Reference proteome</keyword>
<feature type="compositionally biased region" description="Basic and acidic residues" evidence="1">
    <location>
        <begin position="487"/>
        <end position="508"/>
    </location>
</feature>
<evidence type="ECO:0000313" key="3">
    <source>
        <dbReference type="Proteomes" id="UP000186601"/>
    </source>
</evidence>
<reference evidence="2 3" key="1">
    <citation type="submission" date="2018-02" db="EMBL/GenBank/DDBJ databases">
        <title>Genome sequence of the basidiomycete white-rot fungus Phlebia centrifuga.</title>
        <authorList>
            <person name="Granchi Z."/>
            <person name="Peng M."/>
            <person name="de Vries R.P."/>
            <person name="Hilden K."/>
            <person name="Makela M.R."/>
            <person name="Grigoriev I."/>
            <person name="Riley R."/>
        </authorList>
    </citation>
    <scope>NUCLEOTIDE SEQUENCE [LARGE SCALE GENOMIC DNA]</scope>
    <source>
        <strain evidence="2 3">FBCC195</strain>
    </source>
</reference>
<evidence type="ECO:0000256" key="1">
    <source>
        <dbReference type="SAM" id="MobiDB-lite"/>
    </source>
</evidence>
<feature type="compositionally biased region" description="Low complexity" evidence="1">
    <location>
        <begin position="632"/>
        <end position="647"/>
    </location>
</feature>
<feature type="compositionally biased region" description="Low complexity" evidence="1">
    <location>
        <begin position="385"/>
        <end position="395"/>
    </location>
</feature>
<dbReference type="Proteomes" id="UP000186601">
    <property type="component" value="Unassembled WGS sequence"/>
</dbReference>